<keyword evidence="3" id="KW-0804">Transcription</keyword>
<sequence>MMARYQFSEVFTQAERREYNCHKRSRFSVIVQVVKIELHCREKKLTNMGISGAMSSSVPLLPIPLEEAYPKLPDSLLVTLERELTTNPISSRPTPLVSGNRMVGHLFSSASGFPMDHQFPPISPQRRHCQNSAFIPKSSSDGVSLPLTQSCRSGVQSAPLINYPKEKKDDCWSTNSLQDIIEIPESVSIQNGQVGSSTGVMTSADHGKRTDWQEWADQLFNVDDALEPNWSDILVDVDVPDPEPKPQVPSHQAMSSREVVTGADPLSAASLTKPRMRWTPELHEAFVDAVNQLGGSERATPKGVLKLMNVERLTIYHVKSHLQKYRTARYKPEASEERKVTPIEDVASLEVKT</sequence>
<evidence type="ECO:0000256" key="3">
    <source>
        <dbReference type="ARBA" id="ARBA00023163"/>
    </source>
</evidence>
<evidence type="ECO:0000256" key="5">
    <source>
        <dbReference type="SAM" id="MobiDB-lite"/>
    </source>
</evidence>
<keyword evidence="4" id="KW-0539">Nucleus</keyword>
<gene>
    <name evidence="7" type="ORF">ILEXP_LOCUS44095</name>
</gene>
<accession>A0ABC8U2T1</accession>
<dbReference type="GO" id="GO:0005634">
    <property type="term" value="C:nucleus"/>
    <property type="evidence" value="ECO:0007669"/>
    <property type="project" value="UniProtKB-SubCell"/>
</dbReference>
<evidence type="ECO:0000313" key="8">
    <source>
        <dbReference type="Proteomes" id="UP001642360"/>
    </source>
</evidence>
<comment type="subcellular location">
    <subcellularLocation>
        <location evidence="1">Nucleus</location>
    </subcellularLocation>
</comment>
<organism evidence="7 8">
    <name type="scientific">Ilex paraguariensis</name>
    <name type="common">yerba mate</name>
    <dbReference type="NCBI Taxonomy" id="185542"/>
    <lineage>
        <taxon>Eukaryota</taxon>
        <taxon>Viridiplantae</taxon>
        <taxon>Streptophyta</taxon>
        <taxon>Embryophyta</taxon>
        <taxon>Tracheophyta</taxon>
        <taxon>Spermatophyta</taxon>
        <taxon>Magnoliopsida</taxon>
        <taxon>eudicotyledons</taxon>
        <taxon>Gunneridae</taxon>
        <taxon>Pentapetalae</taxon>
        <taxon>asterids</taxon>
        <taxon>campanulids</taxon>
        <taxon>Aquifoliales</taxon>
        <taxon>Aquifoliaceae</taxon>
        <taxon>Ilex</taxon>
    </lineage>
</organism>
<comment type="caution">
    <text evidence="7">The sequence shown here is derived from an EMBL/GenBank/DDBJ whole genome shotgun (WGS) entry which is preliminary data.</text>
</comment>
<dbReference type="InterPro" id="IPR009057">
    <property type="entry name" value="Homeodomain-like_sf"/>
</dbReference>
<dbReference type="EMBL" id="CAUOFW020006347">
    <property type="protein sequence ID" value="CAK9174348.1"/>
    <property type="molecule type" value="Genomic_DNA"/>
</dbReference>
<reference evidence="7 8" key="1">
    <citation type="submission" date="2024-02" db="EMBL/GenBank/DDBJ databases">
        <authorList>
            <person name="Vignale AGUSTIN F."/>
            <person name="Sosa J E."/>
            <person name="Modenutti C."/>
        </authorList>
    </citation>
    <scope>NUCLEOTIDE SEQUENCE [LARGE SCALE GENOMIC DNA]</scope>
</reference>
<dbReference type="Pfam" id="PF00249">
    <property type="entry name" value="Myb_DNA-binding"/>
    <property type="match status" value="1"/>
</dbReference>
<protein>
    <recommendedName>
        <fullName evidence="6">HTH myb-type domain-containing protein</fullName>
    </recommendedName>
</protein>
<dbReference type="PANTHER" id="PTHR31499">
    <property type="entry name" value="MYB FAMILY TRANSCRIPTION FACTOR PHL11"/>
    <property type="match status" value="1"/>
</dbReference>
<feature type="domain" description="HTH myb-type" evidence="6">
    <location>
        <begin position="272"/>
        <end position="330"/>
    </location>
</feature>
<dbReference type="PROSITE" id="PS51294">
    <property type="entry name" value="HTH_MYB"/>
    <property type="match status" value="1"/>
</dbReference>
<evidence type="ECO:0000313" key="7">
    <source>
        <dbReference type="EMBL" id="CAK9174348.1"/>
    </source>
</evidence>
<dbReference type="AlphaFoldDB" id="A0ABC8U2T1"/>
<proteinExistence type="predicted"/>
<dbReference type="PANTHER" id="PTHR31499:SF80">
    <property type="entry name" value="HTH MYB-TYPE DOMAIN-CONTAINING PROTEIN"/>
    <property type="match status" value="1"/>
</dbReference>
<dbReference type="InterPro" id="IPR006447">
    <property type="entry name" value="Myb_dom_plants"/>
</dbReference>
<dbReference type="Gene3D" id="1.10.10.60">
    <property type="entry name" value="Homeodomain-like"/>
    <property type="match status" value="1"/>
</dbReference>
<dbReference type="NCBIfam" id="TIGR01557">
    <property type="entry name" value="myb_SHAQKYF"/>
    <property type="match status" value="1"/>
</dbReference>
<keyword evidence="8" id="KW-1185">Reference proteome</keyword>
<dbReference type="InterPro" id="IPR001005">
    <property type="entry name" value="SANT/Myb"/>
</dbReference>
<feature type="compositionally biased region" description="Basic and acidic residues" evidence="5">
    <location>
        <begin position="331"/>
        <end position="342"/>
    </location>
</feature>
<dbReference type="FunFam" id="1.10.10.60:FF:000002">
    <property type="entry name" value="Myb family transcription factor"/>
    <property type="match status" value="1"/>
</dbReference>
<keyword evidence="2" id="KW-0805">Transcription regulation</keyword>
<dbReference type="Proteomes" id="UP001642360">
    <property type="component" value="Unassembled WGS sequence"/>
</dbReference>
<feature type="region of interest" description="Disordered" evidence="5">
    <location>
        <begin position="331"/>
        <end position="353"/>
    </location>
</feature>
<dbReference type="InterPro" id="IPR046955">
    <property type="entry name" value="PHR1-like"/>
</dbReference>
<dbReference type="InterPro" id="IPR017930">
    <property type="entry name" value="Myb_dom"/>
</dbReference>
<dbReference type="SUPFAM" id="SSF46689">
    <property type="entry name" value="Homeodomain-like"/>
    <property type="match status" value="1"/>
</dbReference>
<evidence type="ECO:0000259" key="6">
    <source>
        <dbReference type="PROSITE" id="PS51294"/>
    </source>
</evidence>
<evidence type="ECO:0000256" key="2">
    <source>
        <dbReference type="ARBA" id="ARBA00023015"/>
    </source>
</evidence>
<evidence type="ECO:0000256" key="1">
    <source>
        <dbReference type="ARBA" id="ARBA00004123"/>
    </source>
</evidence>
<evidence type="ECO:0000256" key="4">
    <source>
        <dbReference type="ARBA" id="ARBA00023242"/>
    </source>
</evidence>
<name>A0ABC8U2T1_9AQUA</name>